<comment type="caution">
    <text evidence="1">The sequence shown here is derived from an EMBL/GenBank/DDBJ whole genome shotgun (WGS) entry which is preliminary data.</text>
</comment>
<protein>
    <submittedName>
        <fullName evidence="1">Uncharacterized protein</fullName>
    </submittedName>
</protein>
<evidence type="ECO:0000313" key="2">
    <source>
        <dbReference type="Proteomes" id="UP001633002"/>
    </source>
</evidence>
<proteinExistence type="predicted"/>
<reference evidence="1 2" key="1">
    <citation type="submission" date="2024-09" db="EMBL/GenBank/DDBJ databases">
        <title>Chromosome-scale assembly of Riccia sorocarpa.</title>
        <authorList>
            <person name="Paukszto L."/>
        </authorList>
    </citation>
    <scope>NUCLEOTIDE SEQUENCE [LARGE SCALE GENOMIC DNA]</scope>
    <source>
        <strain evidence="1">LP-2024</strain>
        <tissue evidence="1">Aerial parts of the thallus</tissue>
    </source>
</reference>
<accession>A0ABD3HCK2</accession>
<sequence length="314" mass="34955">MQPSNIFHGSTDQLSSLIMYIPGHGGLSTSQVQEALAEFQRRIEAGESDVEVVVGTGVPLLDMLDKLEELNCGAIFEARFDDAGVVDEFTVAEIVIIKFRGEAHQTVVSEITIQLGYYSRNTNDILRVSGGAVQLSGRVRIPDCGISPWDPPPGESPPTYRLIVEVEVKNRSIPSADFFYRQYFRLIPRLRAVLLLKFLSRRNDDDRNFVALAVLYRRRRVRNSHGRRVRNRQRKANPTKGTDPIVVDAVSFGTAPIPNAHPIGDAIGHPVRLLRVPTEAEIREGVDEIFPGGLIEALTAQKREVMFGKVEMGN</sequence>
<evidence type="ECO:0000313" key="1">
    <source>
        <dbReference type="EMBL" id="KAL3687920.1"/>
    </source>
</evidence>
<keyword evidence="2" id="KW-1185">Reference proteome</keyword>
<dbReference type="Proteomes" id="UP001633002">
    <property type="component" value="Unassembled WGS sequence"/>
</dbReference>
<name>A0ABD3HCK2_9MARC</name>
<dbReference type="EMBL" id="JBJQOH010000004">
    <property type="protein sequence ID" value="KAL3687920.1"/>
    <property type="molecule type" value="Genomic_DNA"/>
</dbReference>
<organism evidence="1 2">
    <name type="scientific">Riccia sorocarpa</name>
    <dbReference type="NCBI Taxonomy" id="122646"/>
    <lineage>
        <taxon>Eukaryota</taxon>
        <taxon>Viridiplantae</taxon>
        <taxon>Streptophyta</taxon>
        <taxon>Embryophyta</taxon>
        <taxon>Marchantiophyta</taxon>
        <taxon>Marchantiopsida</taxon>
        <taxon>Marchantiidae</taxon>
        <taxon>Marchantiales</taxon>
        <taxon>Ricciaceae</taxon>
        <taxon>Riccia</taxon>
    </lineage>
</organism>
<dbReference type="AlphaFoldDB" id="A0ABD3HCK2"/>
<gene>
    <name evidence="1" type="ORF">R1sor_014229</name>
</gene>